<dbReference type="EMBL" id="CP029550">
    <property type="protein sequence ID" value="AWN41341.1"/>
    <property type="molecule type" value="Genomic_DNA"/>
</dbReference>
<evidence type="ECO:0000256" key="1">
    <source>
        <dbReference type="SAM" id="MobiDB-lite"/>
    </source>
</evidence>
<organism evidence="2 3">
    <name type="scientific">Methylobacterium durans</name>
    <dbReference type="NCBI Taxonomy" id="2202825"/>
    <lineage>
        <taxon>Bacteria</taxon>
        <taxon>Pseudomonadati</taxon>
        <taxon>Pseudomonadota</taxon>
        <taxon>Alphaproteobacteria</taxon>
        <taxon>Hyphomicrobiales</taxon>
        <taxon>Methylobacteriaceae</taxon>
        <taxon>Methylobacterium</taxon>
    </lineage>
</organism>
<protein>
    <submittedName>
        <fullName evidence="2">Uncharacterized protein</fullName>
    </submittedName>
</protein>
<feature type="compositionally biased region" description="Basic residues" evidence="1">
    <location>
        <begin position="61"/>
        <end position="72"/>
    </location>
</feature>
<feature type="region of interest" description="Disordered" evidence="1">
    <location>
        <begin position="1"/>
        <end position="26"/>
    </location>
</feature>
<feature type="region of interest" description="Disordered" evidence="1">
    <location>
        <begin position="46"/>
        <end position="72"/>
    </location>
</feature>
<reference evidence="3" key="1">
    <citation type="submission" date="2018-05" db="EMBL/GenBank/DDBJ databases">
        <title>Complete Genome Sequence of Methylobacterium sp. 17SD2-17.</title>
        <authorList>
            <person name="Srinivasan S."/>
        </authorList>
    </citation>
    <scope>NUCLEOTIDE SEQUENCE [LARGE SCALE GENOMIC DNA]</scope>
    <source>
        <strain evidence="3">17SD2-17</strain>
    </source>
</reference>
<name>A0A2U8W6U5_9HYPH</name>
<keyword evidence="3" id="KW-1185">Reference proteome</keyword>
<sequence>MTGQAGGSGSDGIGERSERGQGPRAGGRWLRLGLAAALGALAGATLFPRKAQGDDGEAPLRRPRPRGGRATP</sequence>
<evidence type="ECO:0000313" key="3">
    <source>
        <dbReference type="Proteomes" id="UP000245926"/>
    </source>
</evidence>
<proteinExistence type="predicted"/>
<dbReference type="AlphaFoldDB" id="A0A2U8W6U5"/>
<gene>
    <name evidence="2" type="ORF">DK389_13475</name>
</gene>
<dbReference type="Proteomes" id="UP000245926">
    <property type="component" value="Chromosome"/>
</dbReference>
<dbReference type="KEGG" id="mets:DK389_13475"/>
<accession>A0A2U8W6U5</accession>
<feature type="compositionally biased region" description="Gly residues" evidence="1">
    <location>
        <begin position="1"/>
        <end position="12"/>
    </location>
</feature>
<evidence type="ECO:0000313" key="2">
    <source>
        <dbReference type="EMBL" id="AWN41341.1"/>
    </source>
</evidence>